<sequence length="130" mass="14534">MQLRNIPLLLGALLPAVQAALRQHTLTVTNGTNNADGVTRSSWLINGQTPGPHLVWDEGDDVSVTVINNGPEPITIHWHGIEQYGTPWSDGVPSLTQYPIRSGENFVYNFTLYQYGFYCEWSLNQVDLHN</sequence>
<organism evidence="8 9">
    <name type="scientific">Rhizoctonia solani</name>
    <dbReference type="NCBI Taxonomy" id="456999"/>
    <lineage>
        <taxon>Eukaryota</taxon>
        <taxon>Fungi</taxon>
        <taxon>Dikarya</taxon>
        <taxon>Basidiomycota</taxon>
        <taxon>Agaricomycotina</taxon>
        <taxon>Agaricomycetes</taxon>
        <taxon>Cantharellales</taxon>
        <taxon>Ceratobasidiaceae</taxon>
        <taxon>Rhizoctonia</taxon>
    </lineage>
</organism>
<evidence type="ECO:0000256" key="2">
    <source>
        <dbReference type="ARBA" id="ARBA00022723"/>
    </source>
</evidence>
<dbReference type="Proteomes" id="UP000663850">
    <property type="component" value="Unassembled WGS sequence"/>
</dbReference>
<dbReference type="AlphaFoldDB" id="A0A8H3A7Q6"/>
<evidence type="ECO:0000313" key="8">
    <source>
        <dbReference type="EMBL" id="CAE6414171.1"/>
    </source>
</evidence>
<evidence type="ECO:0000313" key="9">
    <source>
        <dbReference type="Proteomes" id="UP000663850"/>
    </source>
</evidence>
<dbReference type="InterPro" id="IPR008972">
    <property type="entry name" value="Cupredoxin"/>
</dbReference>
<gene>
    <name evidence="8" type="ORF">RDB_LOCUS3641</name>
</gene>
<dbReference type="Pfam" id="PF07732">
    <property type="entry name" value="Cu-oxidase_3"/>
    <property type="match status" value="1"/>
</dbReference>
<dbReference type="InterPro" id="IPR045087">
    <property type="entry name" value="Cu-oxidase_fam"/>
</dbReference>
<comment type="similarity">
    <text evidence="1">Belongs to the multicopper oxidase family.</text>
</comment>
<feature type="domain" description="Plastocyanin-like" evidence="7">
    <location>
        <begin position="28"/>
        <end position="118"/>
    </location>
</feature>
<dbReference type="Gene3D" id="2.60.40.420">
    <property type="entry name" value="Cupredoxins - blue copper proteins"/>
    <property type="match status" value="1"/>
</dbReference>
<dbReference type="PANTHER" id="PTHR11709:SF488">
    <property type="entry name" value="LACCASE-RELATED"/>
    <property type="match status" value="1"/>
</dbReference>
<keyword evidence="5" id="KW-0325">Glycoprotein</keyword>
<comment type="caution">
    <text evidence="8">The sequence shown here is derived from an EMBL/GenBank/DDBJ whole genome shotgun (WGS) entry which is preliminary data.</text>
</comment>
<reference evidence="8" key="1">
    <citation type="submission" date="2021-01" db="EMBL/GenBank/DDBJ databases">
        <authorList>
            <person name="Kaushik A."/>
        </authorList>
    </citation>
    <scope>NUCLEOTIDE SEQUENCE</scope>
    <source>
        <strain evidence="8">Type strain: AG8-Rh-89/</strain>
    </source>
</reference>
<dbReference type="EMBL" id="CAJMWZ010000245">
    <property type="protein sequence ID" value="CAE6414171.1"/>
    <property type="molecule type" value="Genomic_DNA"/>
</dbReference>
<keyword evidence="2" id="KW-0479">Metal-binding</keyword>
<dbReference type="SUPFAM" id="SSF49503">
    <property type="entry name" value="Cupredoxins"/>
    <property type="match status" value="1"/>
</dbReference>
<evidence type="ECO:0000259" key="7">
    <source>
        <dbReference type="Pfam" id="PF07732"/>
    </source>
</evidence>
<evidence type="ECO:0000256" key="1">
    <source>
        <dbReference type="ARBA" id="ARBA00010609"/>
    </source>
</evidence>
<evidence type="ECO:0000256" key="3">
    <source>
        <dbReference type="ARBA" id="ARBA00023002"/>
    </source>
</evidence>
<evidence type="ECO:0000256" key="5">
    <source>
        <dbReference type="ARBA" id="ARBA00023180"/>
    </source>
</evidence>
<keyword evidence="3" id="KW-0560">Oxidoreductase</keyword>
<keyword evidence="6" id="KW-0732">Signal</keyword>
<dbReference type="GO" id="GO:0005507">
    <property type="term" value="F:copper ion binding"/>
    <property type="evidence" value="ECO:0007669"/>
    <property type="project" value="InterPro"/>
</dbReference>
<dbReference type="GO" id="GO:0016491">
    <property type="term" value="F:oxidoreductase activity"/>
    <property type="evidence" value="ECO:0007669"/>
    <property type="project" value="UniProtKB-KW"/>
</dbReference>
<accession>A0A8H3A7Q6</accession>
<feature type="signal peptide" evidence="6">
    <location>
        <begin position="1"/>
        <end position="19"/>
    </location>
</feature>
<evidence type="ECO:0000256" key="4">
    <source>
        <dbReference type="ARBA" id="ARBA00023008"/>
    </source>
</evidence>
<evidence type="ECO:0000256" key="6">
    <source>
        <dbReference type="SAM" id="SignalP"/>
    </source>
</evidence>
<proteinExistence type="inferred from homology"/>
<name>A0A8H3A7Q6_9AGAM</name>
<keyword evidence="4" id="KW-0186">Copper</keyword>
<dbReference type="PANTHER" id="PTHR11709">
    <property type="entry name" value="MULTI-COPPER OXIDASE"/>
    <property type="match status" value="1"/>
</dbReference>
<protein>
    <recommendedName>
        <fullName evidence="7">Plastocyanin-like domain-containing protein</fullName>
    </recommendedName>
</protein>
<feature type="chain" id="PRO_5034330944" description="Plastocyanin-like domain-containing protein" evidence="6">
    <location>
        <begin position="20"/>
        <end position="130"/>
    </location>
</feature>
<dbReference type="InterPro" id="IPR011707">
    <property type="entry name" value="Cu-oxidase-like_N"/>
</dbReference>